<evidence type="ECO:0000313" key="12">
    <source>
        <dbReference type="Ensembl" id="ENSPKIP00000023875.1"/>
    </source>
</evidence>
<dbReference type="AlphaFoldDB" id="A0A3B3S156"/>
<evidence type="ECO:0000256" key="10">
    <source>
        <dbReference type="ARBA" id="ARBA00071477"/>
    </source>
</evidence>
<dbReference type="FunFam" id="3.80.10.10:FF:001051">
    <property type="entry name" value="Leucine-rich repeat-containing 23"/>
    <property type="match status" value="1"/>
</dbReference>
<keyword evidence="9" id="KW-0966">Cell projection</keyword>
<evidence type="ECO:0000256" key="1">
    <source>
        <dbReference type="ARBA" id="ARBA00004611"/>
    </source>
</evidence>
<evidence type="ECO:0000256" key="6">
    <source>
        <dbReference type="ARBA" id="ARBA00023054"/>
    </source>
</evidence>
<evidence type="ECO:0000256" key="7">
    <source>
        <dbReference type="ARBA" id="ARBA00023069"/>
    </source>
</evidence>
<dbReference type="Pfam" id="PF00560">
    <property type="entry name" value="LRR_1"/>
    <property type="match status" value="1"/>
</dbReference>
<dbReference type="InterPro" id="IPR003591">
    <property type="entry name" value="Leu-rich_rpt_typical-subtyp"/>
</dbReference>
<dbReference type="PANTHER" id="PTHR45973">
    <property type="entry name" value="PROTEIN PHOSPHATASE 1 REGULATORY SUBUNIT SDS22-RELATED"/>
    <property type="match status" value="1"/>
</dbReference>
<keyword evidence="6" id="KW-0175">Coiled coil</keyword>
<keyword evidence="8" id="KW-0206">Cytoskeleton</keyword>
<accession>A0A3B3S156</accession>
<keyword evidence="5" id="KW-0282">Flagellum</keyword>
<dbReference type="Proteomes" id="UP000261540">
    <property type="component" value="Unplaced"/>
</dbReference>
<dbReference type="STRING" id="1676925.ENSPKIP00000023875"/>
<comment type="subcellular location">
    <subcellularLocation>
        <location evidence="1">Cytoplasm</location>
        <location evidence="1">Cytoskeleton</location>
        <location evidence="1">Flagellum axoneme</location>
    </subcellularLocation>
</comment>
<keyword evidence="2" id="KW-0963">Cytoplasm</keyword>
<dbReference type="OrthoDB" id="271226at2759"/>
<dbReference type="RefSeq" id="XP_072571336.1">
    <property type="nucleotide sequence ID" value="XM_072715235.1"/>
</dbReference>
<proteinExistence type="predicted"/>
<evidence type="ECO:0000256" key="5">
    <source>
        <dbReference type="ARBA" id="ARBA00022846"/>
    </source>
</evidence>
<keyword evidence="4" id="KW-0677">Repeat</keyword>
<dbReference type="SMART" id="SM00369">
    <property type="entry name" value="LRR_TYP"/>
    <property type="match status" value="3"/>
</dbReference>
<keyword evidence="7" id="KW-0969">Cilium</keyword>
<sequence>MSDIEEEELSFGESEEVEEEEDTKEEGEGEHEGEDAVLEPEDQIVACPVTQEMIAHGLSMLCKIGNGLAHAFVKMDLRDRRLTDIALLSNFVHLRFLDISSNCLSDLSPLAALTQLLWLNVDGNRVESLAGQPMNQMAYLQCLSMATNRIHSPEGLKGLALESLNLIGNSIRRMSGLQCDRLGNLVTLELRGNKLETTDGIQLPNLRRLYLAQNRIKQLKGLDHLERLTTLHLRDNQLEILDGMSANMKALQYLNIRGNLVSSQKALHSLTSVSGTLQTLVLSENPLAEAEDYRLHLLARLPLLERLDKKPVTADEREEAQAVLREFEEDDILEQD</sequence>
<dbReference type="SMART" id="SM00365">
    <property type="entry name" value="LRR_SD22"/>
    <property type="match status" value="6"/>
</dbReference>
<evidence type="ECO:0000256" key="11">
    <source>
        <dbReference type="SAM" id="MobiDB-lite"/>
    </source>
</evidence>
<name>A0A3B3S156_9TELE</name>
<dbReference type="PROSITE" id="PS51450">
    <property type="entry name" value="LRR"/>
    <property type="match status" value="2"/>
</dbReference>
<evidence type="ECO:0000256" key="4">
    <source>
        <dbReference type="ARBA" id="ARBA00022737"/>
    </source>
</evidence>
<evidence type="ECO:0000256" key="2">
    <source>
        <dbReference type="ARBA" id="ARBA00022490"/>
    </source>
</evidence>
<reference evidence="12" key="2">
    <citation type="submission" date="2025-09" db="UniProtKB">
        <authorList>
            <consortium name="Ensembl"/>
        </authorList>
    </citation>
    <scope>IDENTIFICATION</scope>
</reference>
<protein>
    <recommendedName>
        <fullName evidence="10">Leucine-rich repeat-containing protein 23</fullName>
    </recommendedName>
</protein>
<dbReference type="PANTHER" id="PTHR45973:SF8">
    <property type="entry name" value="LEUCINE-RICH REPEAT-CONTAINING PROTEIN 49"/>
    <property type="match status" value="1"/>
</dbReference>
<organism evidence="12 13">
    <name type="scientific">Paramormyrops kingsleyae</name>
    <dbReference type="NCBI Taxonomy" id="1676925"/>
    <lineage>
        <taxon>Eukaryota</taxon>
        <taxon>Metazoa</taxon>
        <taxon>Chordata</taxon>
        <taxon>Craniata</taxon>
        <taxon>Vertebrata</taxon>
        <taxon>Euteleostomi</taxon>
        <taxon>Actinopterygii</taxon>
        <taxon>Neopterygii</taxon>
        <taxon>Teleostei</taxon>
        <taxon>Osteoglossocephala</taxon>
        <taxon>Osteoglossomorpha</taxon>
        <taxon>Osteoglossiformes</taxon>
        <taxon>Mormyridae</taxon>
        <taxon>Paramormyrops</taxon>
    </lineage>
</organism>
<dbReference type="Ensembl" id="ENSPKIT00000004569.1">
    <property type="protein sequence ID" value="ENSPKIP00000023875.1"/>
    <property type="gene ID" value="ENSPKIG00000007338.1"/>
</dbReference>
<feature type="region of interest" description="Disordered" evidence="11">
    <location>
        <begin position="1"/>
        <end position="37"/>
    </location>
</feature>
<dbReference type="CTD" id="10233"/>
<dbReference type="GeneID" id="111857021"/>
<evidence type="ECO:0000313" key="13">
    <source>
        <dbReference type="Proteomes" id="UP000261540"/>
    </source>
</evidence>
<keyword evidence="3" id="KW-0433">Leucine-rich repeat</keyword>
<evidence type="ECO:0000256" key="8">
    <source>
        <dbReference type="ARBA" id="ARBA00023212"/>
    </source>
</evidence>
<dbReference type="InterPro" id="IPR032675">
    <property type="entry name" value="LRR_dom_sf"/>
</dbReference>
<dbReference type="SUPFAM" id="SSF52058">
    <property type="entry name" value="L domain-like"/>
    <property type="match status" value="1"/>
</dbReference>
<evidence type="ECO:0000256" key="3">
    <source>
        <dbReference type="ARBA" id="ARBA00022614"/>
    </source>
</evidence>
<dbReference type="InterPro" id="IPR050576">
    <property type="entry name" value="Cilia_flagella_integrity"/>
</dbReference>
<dbReference type="KEGG" id="pki:111857021"/>
<dbReference type="InterPro" id="IPR001611">
    <property type="entry name" value="Leu-rich_rpt"/>
</dbReference>
<evidence type="ECO:0000256" key="9">
    <source>
        <dbReference type="ARBA" id="ARBA00023273"/>
    </source>
</evidence>
<dbReference type="Gene3D" id="3.80.10.10">
    <property type="entry name" value="Ribonuclease Inhibitor"/>
    <property type="match status" value="2"/>
</dbReference>
<dbReference type="Pfam" id="PF14580">
    <property type="entry name" value="LRR_9"/>
    <property type="match status" value="1"/>
</dbReference>
<keyword evidence="13" id="KW-1185">Reference proteome</keyword>
<dbReference type="GeneTree" id="ENSGT00940000159748"/>
<reference evidence="12" key="1">
    <citation type="submission" date="2025-08" db="UniProtKB">
        <authorList>
            <consortium name="Ensembl"/>
        </authorList>
    </citation>
    <scope>IDENTIFICATION</scope>
</reference>